<evidence type="ECO:0000313" key="17">
    <source>
        <dbReference type="EMBL" id="OTP74634.1"/>
    </source>
</evidence>
<evidence type="ECO:0000259" key="16">
    <source>
        <dbReference type="SMART" id="SM01329"/>
    </source>
</evidence>
<evidence type="ECO:0000256" key="8">
    <source>
        <dbReference type="ARBA" id="ARBA00022723"/>
    </source>
</evidence>
<evidence type="ECO:0000256" key="11">
    <source>
        <dbReference type="ARBA" id="ARBA00023027"/>
    </source>
</evidence>
<dbReference type="SMART" id="SM01329">
    <property type="entry name" value="Iso_dh"/>
    <property type="match status" value="1"/>
</dbReference>
<dbReference type="GO" id="GO:0003862">
    <property type="term" value="F:3-isopropylmalate dehydrogenase activity"/>
    <property type="evidence" value="ECO:0007669"/>
    <property type="project" value="UniProtKB-UniRule"/>
</dbReference>
<evidence type="ECO:0000256" key="1">
    <source>
        <dbReference type="ARBA" id="ARBA00001936"/>
    </source>
</evidence>
<dbReference type="Pfam" id="PF00180">
    <property type="entry name" value="Iso_dh"/>
    <property type="match status" value="1"/>
</dbReference>
<keyword evidence="13" id="KW-0100">Branched-chain amino acid biosynthesis</keyword>
<dbReference type="PANTHER" id="PTHR42979:SF1">
    <property type="entry name" value="3-ISOPROPYLMALATE DEHYDROGENASE"/>
    <property type="match status" value="1"/>
</dbReference>
<evidence type="ECO:0000256" key="10">
    <source>
        <dbReference type="ARBA" id="ARBA00023002"/>
    </source>
</evidence>
<dbReference type="RefSeq" id="WP_062170921.1">
    <property type="nucleotide sequence ID" value="NZ_MSRG01000055.1"/>
</dbReference>
<keyword evidence="8" id="KW-0479">Metal-binding</keyword>
<comment type="subunit">
    <text evidence="4">Homodimer.</text>
</comment>
<dbReference type="NCBIfam" id="TIGR00169">
    <property type="entry name" value="leuB"/>
    <property type="match status" value="1"/>
</dbReference>
<keyword evidence="9" id="KW-0460">Magnesium</keyword>
<evidence type="ECO:0000256" key="15">
    <source>
        <dbReference type="RuleBase" id="RU004443"/>
    </source>
</evidence>
<evidence type="ECO:0000256" key="2">
    <source>
        <dbReference type="ARBA" id="ARBA00001946"/>
    </source>
</evidence>
<comment type="cofactor">
    <cofactor evidence="2">
        <name>Mg(2+)</name>
        <dbReference type="ChEBI" id="CHEBI:18420"/>
    </cofactor>
</comment>
<evidence type="ECO:0000256" key="6">
    <source>
        <dbReference type="ARBA" id="ARBA00022430"/>
    </source>
</evidence>
<comment type="caution">
    <text evidence="17">The sequence shown here is derived from an EMBL/GenBank/DDBJ whole genome shotgun (WGS) entry which is preliminary data.</text>
</comment>
<keyword evidence="7" id="KW-0028">Amino-acid biosynthesis</keyword>
<organism evidence="17 18">
    <name type="scientific">Caballeronia sordidicola</name>
    <name type="common">Burkholderia sordidicola</name>
    <dbReference type="NCBI Taxonomy" id="196367"/>
    <lineage>
        <taxon>Bacteria</taxon>
        <taxon>Pseudomonadati</taxon>
        <taxon>Pseudomonadota</taxon>
        <taxon>Betaproteobacteria</taxon>
        <taxon>Burkholderiales</taxon>
        <taxon>Burkholderiaceae</taxon>
        <taxon>Caballeronia</taxon>
    </lineage>
</organism>
<dbReference type="InterPro" id="IPR024084">
    <property type="entry name" value="IsoPropMal-DH-like_dom"/>
</dbReference>
<evidence type="ECO:0000256" key="7">
    <source>
        <dbReference type="ARBA" id="ARBA00022605"/>
    </source>
</evidence>
<dbReference type="GO" id="GO:0046872">
    <property type="term" value="F:metal ion binding"/>
    <property type="evidence" value="ECO:0007669"/>
    <property type="project" value="UniProtKB-KW"/>
</dbReference>
<keyword evidence="11" id="KW-0520">NAD</keyword>
<evidence type="ECO:0000256" key="12">
    <source>
        <dbReference type="ARBA" id="ARBA00023211"/>
    </source>
</evidence>
<dbReference type="GO" id="GO:0005829">
    <property type="term" value="C:cytosol"/>
    <property type="evidence" value="ECO:0007669"/>
    <property type="project" value="TreeGrafter"/>
</dbReference>
<comment type="cofactor">
    <cofactor evidence="1">
        <name>Mn(2+)</name>
        <dbReference type="ChEBI" id="CHEBI:29035"/>
    </cofactor>
</comment>
<proteinExistence type="inferred from homology"/>
<dbReference type="EC" id="1.1.1.85" evidence="5 14"/>
<evidence type="ECO:0000256" key="14">
    <source>
        <dbReference type="NCBIfam" id="TIGR00169"/>
    </source>
</evidence>
<evidence type="ECO:0000256" key="5">
    <source>
        <dbReference type="ARBA" id="ARBA00013101"/>
    </source>
</evidence>
<dbReference type="PANTHER" id="PTHR42979">
    <property type="entry name" value="3-ISOPROPYLMALATE DEHYDROGENASE"/>
    <property type="match status" value="1"/>
</dbReference>
<evidence type="ECO:0000256" key="3">
    <source>
        <dbReference type="ARBA" id="ARBA00008319"/>
    </source>
</evidence>
<protein>
    <recommendedName>
        <fullName evidence="5 14">3-isopropylmalate dehydrogenase</fullName>
        <ecNumber evidence="5 14">1.1.1.85</ecNumber>
    </recommendedName>
</protein>
<accession>A0A242MTC0</accession>
<evidence type="ECO:0000256" key="13">
    <source>
        <dbReference type="ARBA" id="ARBA00023304"/>
    </source>
</evidence>
<dbReference type="Gene3D" id="3.40.718.10">
    <property type="entry name" value="Isopropylmalate Dehydrogenase"/>
    <property type="match status" value="1"/>
</dbReference>
<keyword evidence="12" id="KW-0464">Manganese</keyword>
<keyword evidence="6" id="KW-0432">Leucine biosynthesis</keyword>
<dbReference type="SUPFAM" id="SSF53659">
    <property type="entry name" value="Isocitrate/Isopropylmalate dehydrogenase-like"/>
    <property type="match status" value="1"/>
</dbReference>
<reference evidence="17 18" key="1">
    <citation type="submission" date="2017-03" db="EMBL/GenBank/DDBJ databases">
        <title>Genome analysis of strain PAMC 26577.</title>
        <authorList>
            <person name="Oh H.-M."/>
            <person name="Yang J.-A."/>
        </authorList>
    </citation>
    <scope>NUCLEOTIDE SEQUENCE [LARGE SCALE GENOMIC DNA]</scope>
    <source>
        <strain evidence="17 18">PAMC 26577</strain>
    </source>
</reference>
<name>A0A242MTC0_CABSO</name>
<comment type="similarity">
    <text evidence="3">Belongs to the isocitrate and isopropylmalate dehydrogenases family. LeuB type 1 subfamily.</text>
</comment>
<keyword evidence="10 15" id="KW-0560">Oxidoreductase</keyword>
<feature type="domain" description="Isopropylmalate dehydrogenase-like" evidence="16">
    <location>
        <begin position="2"/>
        <end position="354"/>
    </location>
</feature>
<dbReference type="GO" id="GO:0009098">
    <property type="term" value="P:L-leucine biosynthetic process"/>
    <property type="evidence" value="ECO:0007669"/>
    <property type="project" value="UniProtKB-UniRule"/>
</dbReference>
<dbReference type="Proteomes" id="UP000195221">
    <property type="component" value="Unassembled WGS sequence"/>
</dbReference>
<evidence type="ECO:0000256" key="9">
    <source>
        <dbReference type="ARBA" id="ARBA00022842"/>
    </source>
</evidence>
<sequence>MKIAVIAGDGIGPEVIAQSLQVLRALRPFGFEFSVKAALAGASAFEQCANPLPESTVNIAMQSDAVLFGAVDDARYDHVDRALRPEQAILGLRKQLGLYASLRQVKIEPELASLSPPTPERVRGLDLLIVRELSGDVYMGTPRGQRVIADGPGGGEREGFDTMRYCESEVRRVAQIAFDAARARSKCLYSVDKANVLETSRLWRQVVTEVDKDYPDIAVTHQCADNASVQTIVQPMAFDTNITGNPFGDLLSDAASALTGSVGLAASAMFGSTGPSLYEAGHGSAPNIAGQDRANPIACIRAATLMLRHAGGRHDLANRIEASVQQVLRQGLRTADIYRPGTRLVGTRQMGEAIACSIGQP</sequence>
<evidence type="ECO:0000256" key="4">
    <source>
        <dbReference type="ARBA" id="ARBA00011738"/>
    </source>
</evidence>
<dbReference type="InterPro" id="IPR004429">
    <property type="entry name" value="Isopropylmalate_DH"/>
</dbReference>
<gene>
    <name evidence="17" type="ORF">PAMC26577_15155</name>
</gene>
<evidence type="ECO:0000313" key="18">
    <source>
        <dbReference type="Proteomes" id="UP000195221"/>
    </source>
</evidence>
<dbReference type="FunFam" id="3.40.718.10:FF:000006">
    <property type="entry name" value="3-isopropylmalate dehydrogenase"/>
    <property type="match status" value="1"/>
</dbReference>
<dbReference type="EMBL" id="NBTZ01000060">
    <property type="protein sequence ID" value="OTP74634.1"/>
    <property type="molecule type" value="Genomic_DNA"/>
</dbReference>
<dbReference type="AlphaFoldDB" id="A0A242MTC0"/>